<accession>A0ABN0IYX8</accession>
<sequence>MRRKVKFDFRARYVSRCLNFEMNKIEKTIWKCQNSSVFFGI</sequence>
<reference evidence="1 2" key="1">
    <citation type="submission" date="2013-01" db="EMBL/GenBank/DDBJ databases">
        <authorList>
            <person name="Harkins D.M."/>
            <person name="Durkin A.S."/>
            <person name="Brinkac L.M."/>
            <person name="Haft D.H."/>
            <person name="Selengut J.D."/>
            <person name="Sanka R."/>
            <person name="DePew J."/>
            <person name="Purushe J."/>
            <person name="Whelen A.C."/>
            <person name="Vinetz J.M."/>
            <person name="Sutton G.G."/>
            <person name="Nierman W.C."/>
            <person name="Fouts D.E."/>
        </authorList>
    </citation>
    <scope>NUCLEOTIDE SEQUENCE [LARGE SCALE GENOMIC DNA]</scope>
    <source>
        <strain evidence="1 2">2007001578</strain>
    </source>
</reference>
<evidence type="ECO:0000313" key="1">
    <source>
        <dbReference type="EMBL" id="EMM99705.1"/>
    </source>
</evidence>
<protein>
    <submittedName>
        <fullName evidence="1">Uncharacterized protein</fullName>
    </submittedName>
</protein>
<organism evidence="1 2">
    <name type="scientific">Leptospira noguchii str. 2007001578</name>
    <dbReference type="NCBI Taxonomy" id="1049974"/>
    <lineage>
        <taxon>Bacteria</taxon>
        <taxon>Pseudomonadati</taxon>
        <taxon>Spirochaetota</taxon>
        <taxon>Spirochaetia</taxon>
        <taxon>Leptospirales</taxon>
        <taxon>Leptospiraceae</taxon>
        <taxon>Leptospira</taxon>
    </lineage>
</organism>
<keyword evidence="2" id="KW-1185">Reference proteome</keyword>
<evidence type="ECO:0000313" key="2">
    <source>
        <dbReference type="Proteomes" id="UP000012099"/>
    </source>
</evidence>
<gene>
    <name evidence="1" type="ORF">LEP1GSC035_0862</name>
</gene>
<name>A0ABN0IYX8_9LEPT</name>
<comment type="caution">
    <text evidence="1">The sequence shown here is derived from an EMBL/GenBank/DDBJ whole genome shotgun (WGS) entry which is preliminary data.</text>
</comment>
<dbReference type="EMBL" id="AHMH02000111">
    <property type="protein sequence ID" value="EMM99705.1"/>
    <property type="molecule type" value="Genomic_DNA"/>
</dbReference>
<dbReference type="Proteomes" id="UP000012099">
    <property type="component" value="Unassembled WGS sequence"/>
</dbReference>
<proteinExistence type="predicted"/>